<dbReference type="GO" id="GO:0045273">
    <property type="term" value="C:respiratory chain complex II (succinate dehydrogenase)"/>
    <property type="evidence" value="ECO:0007669"/>
    <property type="project" value="UniProtKB-ARBA"/>
</dbReference>
<evidence type="ECO:0000256" key="6">
    <source>
        <dbReference type="ARBA" id="ARBA00022989"/>
    </source>
</evidence>
<dbReference type="CDD" id="cd03499">
    <property type="entry name" value="SQR_TypeC_SdhC"/>
    <property type="match status" value="1"/>
</dbReference>
<comment type="cofactor">
    <cofactor evidence="9">
        <name>heme</name>
        <dbReference type="ChEBI" id="CHEBI:30413"/>
    </cofactor>
    <text evidence="9">The heme is bound between the two transmembrane subunits.</text>
</comment>
<dbReference type="Pfam" id="PF01127">
    <property type="entry name" value="Sdh_cyt"/>
    <property type="match status" value="1"/>
</dbReference>
<gene>
    <name evidence="11" type="primary">sdh3</name>
</gene>
<keyword evidence="5 9" id="KW-0479">Metal-binding</keyword>
<evidence type="ECO:0000256" key="1">
    <source>
        <dbReference type="ARBA" id="ARBA00004434"/>
    </source>
</evidence>
<keyword evidence="7 9" id="KW-0408">Iron</keyword>
<dbReference type="GO" id="GO:0046872">
    <property type="term" value="F:metal ion binding"/>
    <property type="evidence" value="ECO:0007669"/>
    <property type="project" value="UniProtKB-KW"/>
</dbReference>
<dbReference type="GeneID" id="40513737"/>
<evidence type="ECO:0000256" key="8">
    <source>
        <dbReference type="ARBA" id="ARBA00023136"/>
    </source>
</evidence>
<comment type="subunit">
    <text evidence="2">Component of complex II composed of eight subunits in plants: four classical SDH subunits SDH1, SDH2, SDH3 and SDH4 (a flavoprotein (FP), an iron-sulfur protein (IP), and a cytochrome b composed of a large and a small subunit.), as well as four subunits unknown in mitochondria from bacteria and heterotrophic eukaryotes.</text>
</comment>
<keyword evidence="6 10" id="KW-1133">Transmembrane helix</keyword>
<keyword evidence="4 10" id="KW-0812">Transmembrane</keyword>
<dbReference type="SUPFAM" id="SSF81343">
    <property type="entry name" value="Fumarate reductase respiratory complex transmembrane subunits"/>
    <property type="match status" value="1"/>
</dbReference>
<feature type="transmembrane region" description="Helical" evidence="10">
    <location>
        <begin position="65"/>
        <end position="85"/>
    </location>
</feature>
<evidence type="ECO:0000256" key="4">
    <source>
        <dbReference type="ARBA" id="ARBA00022692"/>
    </source>
</evidence>
<protein>
    <submittedName>
        <fullName evidence="11">Succinate dehydrogenase subunit 3</fullName>
    </submittedName>
</protein>
<dbReference type="PIRSF" id="PIRSF000178">
    <property type="entry name" value="SDH_cyt_b560"/>
    <property type="match status" value="1"/>
</dbReference>
<dbReference type="GO" id="GO:0005743">
    <property type="term" value="C:mitochondrial inner membrane"/>
    <property type="evidence" value="ECO:0007669"/>
    <property type="project" value="UniProtKB-SubCell"/>
</dbReference>
<dbReference type="RefSeq" id="YP_009652490.1">
    <property type="nucleotide sequence ID" value="NC_042758.1"/>
</dbReference>
<reference evidence="11" key="1">
    <citation type="journal article" date="2018" name="Mitochondrial DNA Part B Resour">
        <title>The complete mitochondrial genome of Schisandra sphenanthera (Schisandraceae).</title>
        <authorList>
            <person name="Yu X."/>
            <person name="Feng Y."/>
            <person name="Zhai W."/>
            <person name="Chen M."/>
            <person name="Wu G."/>
        </authorList>
    </citation>
    <scope>NUCLEOTIDE SEQUENCE</scope>
</reference>
<dbReference type="InterPro" id="IPR014314">
    <property type="entry name" value="Succ_DH_cytb556"/>
</dbReference>
<dbReference type="AlphaFoldDB" id="A0A4D6QDB8"/>
<dbReference type="GO" id="GO:0006099">
    <property type="term" value="P:tricarboxylic acid cycle"/>
    <property type="evidence" value="ECO:0007669"/>
    <property type="project" value="InterPro"/>
</dbReference>
<proteinExistence type="predicted"/>
<accession>A0A4D6QDB8</accession>
<reference evidence="11" key="2">
    <citation type="submission" date="2018-08" db="EMBL/GenBank/DDBJ databases">
        <authorList>
            <person name="Yu X.Sr."/>
            <person name="Feng Y."/>
            <person name="Zhai W."/>
            <person name="Chen M."/>
            <person name="Wu G."/>
        </authorList>
    </citation>
    <scope>NUCLEOTIDE SEQUENCE</scope>
</reference>
<evidence type="ECO:0000256" key="2">
    <source>
        <dbReference type="ARBA" id="ARBA00011313"/>
    </source>
</evidence>
<dbReference type="PANTHER" id="PTHR10978:SF5">
    <property type="entry name" value="SUCCINATE DEHYDROGENASE CYTOCHROME B560 SUBUNIT, MITOCHONDRIAL"/>
    <property type="match status" value="1"/>
</dbReference>
<dbReference type="GO" id="GO:0006121">
    <property type="term" value="P:mitochondrial electron transport, succinate to ubiquinone"/>
    <property type="evidence" value="ECO:0007669"/>
    <property type="project" value="TreeGrafter"/>
</dbReference>
<dbReference type="Gene3D" id="1.20.1300.10">
    <property type="entry name" value="Fumarate reductase/succinate dehydrogenase, transmembrane subunit"/>
    <property type="match status" value="1"/>
</dbReference>
<comment type="subcellular location">
    <subcellularLocation>
        <location evidence="1">Mitochondrion inner membrane</location>
        <topology evidence="1">Single-pass membrane protein</topology>
    </subcellularLocation>
</comment>
<evidence type="ECO:0000256" key="7">
    <source>
        <dbReference type="ARBA" id="ARBA00023004"/>
    </source>
</evidence>
<dbReference type="GO" id="GO:0009055">
    <property type="term" value="F:electron transfer activity"/>
    <property type="evidence" value="ECO:0007669"/>
    <property type="project" value="InterPro"/>
</dbReference>
<sequence>MNINRPLPPHLTIYKPQLTSMFPISHRISGAFLAIVLVSPLLCPKIGLISVTYENFYQSSSNLPKLLIVIVVGLNALLAVCYHIFHGYITIYK</sequence>
<evidence type="ECO:0000256" key="10">
    <source>
        <dbReference type="SAM" id="Phobius"/>
    </source>
</evidence>
<keyword evidence="3 9" id="KW-0349">Heme</keyword>
<dbReference type="PANTHER" id="PTHR10978">
    <property type="entry name" value="SUCCINATE DEHYDROGENASE CYTOCHROME B560 SUBUNIT"/>
    <property type="match status" value="1"/>
</dbReference>
<evidence type="ECO:0000256" key="9">
    <source>
        <dbReference type="PIRSR" id="PIRSR000178-1"/>
    </source>
</evidence>
<name>A0A4D6QDB8_SCHSP</name>
<dbReference type="EMBL" id="MH748549">
    <property type="protein sequence ID" value="QCF45748.1"/>
    <property type="molecule type" value="Genomic_DNA"/>
</dbReference>
<feature type="transmembrane region" description="Helical" evidence="10">
    <location>
        <begin position="31"/>
        <end position="53"/>
    </location>
</feature>
<evidence type="ECO:0000256" key="5">
    <source>
        <dbReference type="ARBA" id="ARBA00022723"/>
    </source>
</evidence>
<dbReference type="InterPro" id="IPR034804">
    <property type="entry name" value="SQR/QFR_C/D"/>
</dbReference>
<evidence type="ECO:0000313" key="11">
    <source>
        <dbReference type="EMBL" id="QCF45748.1"/>
    </source>
</evidence>
<geneLocation type="mitochondrion" evidence="11"/>
<organism evidence="11">
    <name type="scientific">Schisandra sphenanthera</name>
    <name type="common">Southern magnolia vine</name>
    <name type="synonym">Schisandra chinensis var. rubriflora</name>
    <dbReference type="NCBI Taxonomy" id="13674"/>
    <lineage>
        <taxon>Eukaryota</taxon>
        <taxon>Viridiplantae</taxon>
        <taxon>Streptophyta</taxon>
        <taxon>Embryophyta</taxon>
        <taxon>Tracheophyta</taxon>
        <taxon>Spermatophyta</taxon>
        <taxon>Magnoliopsida</taxon>
        <taxon>Austrobaileyales</taxon>
        <taxon>Schisandraceae</taxon>
        <taxon>Schisandra</taxon>
    </lineage>
</organism>
<evidence type="ECO:0000256" key="3">
    <source>
        <dbReference type="ARBA" id="ARBA00022617"/>
    </source>
</evidence>
<dbReference type="InterPro" id="IPR000701">
    <property type="entry name" value="SuccDH_FuR_B_TM-su"/>
</dbReference>
<keyword evidence="8 10" id="KW-0472">Membrane</keyword>
<feature type="binding site" description="axial binding residue" evidence="9">
    <location>
        <position position="83"/>
    </location>
    <ligand>
        <name>heme</name>
        <dbReference type="ChEBI" id="CHEBI:30413"/>
        <note>ligand shared with second transmembrane subunit</note>
    </ligand>
    <ligandPart>
        <name>Fe</name>
        <dbReference type="ChEBI" id="CHEBI:18248"/>
    </ligandPart>
</feature>
<keyword evidence="11" id="KW-0496">Mitochondrion</keyword>